<comment type="caution">
    <text evidence="7">The sequence shown here is derived from an EMBL/GenBank/DDBJ whole genome shotgun (WGS) entry which is preliminary data.</text>
</comment>
<keyword evidence="2" id="KW-0813">Transport</keyword>
<organism evidence="7 8">
    <name type="scientific">Ephemerocybe angulata</name>
    <dbReference type="NCBI Taxonomy" id="980116"/>
    <lineage>
        <taxon>Eukaryota</taxon>
        <taxon>Fungi</taxon>
        <taxon>Dikarya</taxon>
        <taxon>Basidiomycota</taxon>
        <taxon>Agaricomycotina</taxon>
        <taxon>Agaricomycetes</taxon>
        <taxon>Agaricomycetidae</taxon>
        <taxon>Agaricales</taxon>
        <taxon>Agaricineae</taxon>
        <taxon>Psathyrellaceae</taxon>
        <taxon>Ephemerocybe</taxon>
    </lineage>
</organism>
<evidence type="ECO:0000256" key="3">
    <source>
        <dbReference type="ARBA" id="ARBA00022692"/>
    </source>
</evidence>
<dbReference type="AlphaFoldDB" id="A0A8H6MB33"/>
<dbReference type="SUPFAM" id="SSF103473">
    <property type="entry name" value="MFS general substrate transporter"/>
    <property type="match status" value="1"/>
</dbReference>
<comment type="subcellular location">
    <subcellularLocation>
        <location evidence="1">Membrane</location>
        <topology evidence="1">Multi-pass membrane protein</topology>
    </subcellularLocation>
</comment>
<dbReference type="OrthoDB" id="1935484at2759"/>
<dbReference type="Proteomes" id="UP000521943">
    <property type="component" value="Unassembled WGS sequence"/>
</dbReference>
<dbReference type="PANTHER" id="PTHR43791:SF65">
    <property type="entry name" value="MAJOR FACILITATOR SUPERFAMILY (MFS) PROFILE DOMAIN-CONTAINING PROTEIN-RELATED"/>
    <property type="match status" value="1"/>
</dbReference>
<feature type="transmembrane region" description="Helical" evidence="6">
    <location>
        <begin position="12"/>
        <end position="31"/>
    </location>
</feature>
<protein>
    <submittedName>
        <fullName evidence="7">Uncharacterized protein</fullName>
    </submittedName>
</protein>
<evidence type="ECO:0000313" key="8">
    <source>
        <dbReference type="Proteomes" id="UP000521943"/>
    </source>
</evidence>
<evidence type="ECO:0000256" key="1">
    <source>
        <dbReference type="ARBA" id="ARBA00004141"/>
    </source>
</evidence>
<sequence>MYRALGMAWLPRLLPLGILFFLTLFTAFGVLRMRGILSRAGWSWLFLIEWVTTSIPHTDKNLVPSEVVVTDREEVIAVSRILRDDPSKGDMHDREALTIKRLCKACLDYDLWPLYILYAFSFSQMVMEAQNIPASLCSVFRQRLQRSISLYQEYGTLETNLLTVPSCVGTIITMYAIAVVSESVNDRAFVSMAEDVWRLPLLIALRCLPDNPNPWIFYGLATGLLIFPRYTPIQVGWCSRNAGGIASRTVNASLYNMFVQASGIISSNIYRKDDAPTCTHFLPSLFDLEEGRVLGEHEG</sequence>
<keyword evidence="8" id="KW-1185">Reference proteome</keyword>
<dbReference type="PANTHER" id="PTHR43791">
    <property type="entry name" value="PERMEASE-RELATED"/>
    <property type="match status" value="1"/>
</dbReference>
<name>A0A8H6MB33_9AGAR</name>
<gene>
    <name evidence="7" type="ORF">DFP72DRAFT_1044125</name>
</gene>
<dbReference type="InterPro" id="IPR036259">
    <property type="entry name" value="MFS_trans_sf"/>
</dbReference>
<reference evidence="7 8" key="1">
    <citation type="submission" date="2020-07" db="EMBL/GenBank/DDBJ databases">
        <title>Comparative genomics of pyrophilous fungi reveals a link between fire events and developmental genes.</title>
        <authorList>
            <consortium name="DOE Joint Genome Institute"/>
            <person name="Steindorff A.S."/>
            <person name="Carver A."/>
            <person name="Calhoun S."/>
            <person name="Stillman K."/>
            <person name="Liu H."/>
            <person name="Lipzen A."/>
            <person name="Pangilinan J."/>
            <person name="Labutti K."/>
            <person name="Bruns T.D."/>
            <person name="Grigoriev I.V."/>
        </authorList>
    </citation>
    <scope>NUCLEOTIDE SEQUENCE [LARGE SCALE GENOMIC DNA]</scope>
    <source>
        <strain evidence="7 8">CBS 144469</strain>
    </source>
</reference>
<dbReference type="EMBL" id="JACGCI010000021">
    <property type="protein sequence ID" value="KAF6757667.1"/>
    <property type="molecule type" value="Genomic_DNA"/>
</dbReference>
<keyword evidence="5 6" id="KW-0472">Membrane</keyword>
<accession>A0A8H6MB33</accession>
<evidence type="ECO:0000256" key="2">
    <source>
        <dbReference type="ARBA" id="ARBA00022448"/>
    </source>
</evidence>
<proteinExistence type="predicted"/>
<evidence type="ECO:0000256" key="5">
    <source>
        <dbReference type="ARBA" id="ARBA00023136"/>
    </source>
</evidence>
<keyword evidence="4 6" id="KW-1133">Transmembrane helix</keyword>
<evidence type="ECO:0000256" key="6">
    <source>
        <dbReference type="SAM" id="Phobius"/>
    </source>
</evidence>
<dbReference type="GO" id="GO:0016020">
    <property type="term" value="C:membrane"/>
    <property type="evidence" value="ECO:0007669"/>
    <property type="project" value="UniProtKB-SubCell"/>
</dbReference>
<evidence type="ECO:0000256" key="4">
    <source>
        <dbReference type="ARBA" id="ARBA00022989"/>
    </source>
</evidence>
<dbReference type="GO" id="GO:0022857">
    <property type="term" value="F:transmembrane transporter activity"/>
    <property type="evidence" value="ECO:0007669"/>
    <property type="project" value="TreeGrafter"/>
</dbReference>
<evidence type="ECO:0000313" key="7">
    <source>
        <dbReference type="EMBL" id="KAF6757667.1"/>
    </source>
</evidence>
<keyword evidence="3 6" id="KW-0812">Transmembrane</keyword>